<sequence length="119" mass="13055">MRKGYLLWFFAFLCSQLFLCSLSLDEVPTLQNTDPKIKKLPSVAQEKQGTYSSGNFSLHTYGHGGAKDHTTDTEMTQRGKGTYGGANVVHRRPGEKAAASVLESPFGLFLLLILPHLVA</sequence>
<evidence type="ECO:0000256" key="1">
    <source>
        <dbReference type="SAM" id="MobiDB-lite"/>
    </source>
</evidence>
<dbReference type="Proteomes" id="UP000295252">
    <property type="component" value="Chromosome VI"/>
</dbReference>
<dbReference type="Gramene" id="CDO98243">
    <property type="protein sequence ID" value="CDO98243"/>
    <property type="gene ID" value="GSCOC_T00022271001"/>
</dbReference>
<evidence type="ECO:0000313" key="3">
    <source>
        <dbReference type="EMBL" id="CDO98243.1"/>
    </source>
</evidence>
<dbReference type="InParanoid" id="A0A068TSD5"/>
<dbReference type="AlphaFoldDB" id="A0A068TSD5"/>
<evidence type="ECO:0000256" key="2">
    <source>
        <dbReference type="SAM" id="SignalP"/>
    </source>
</evidence>
<gene>
    <name evidence="3" type="ORF">GSCOC_T00022271001</name>
</gene>
<feature type="compositionally biased region" description="Basic and acidic residues" evidence="1">
    <location>
        <begin position="65"/>
        <end position="77"/>
    </location>
</feature>
<feature type="signal peptide" evidence="2">
    <location>
        <begin position="1"/>
        <end position="23"/>
    </location>
</feature>
<feature type="chain" id="PRO_5001654255" evidence="2">
    <location>
        <begin position="24"/>
        <end position="119"/>
    </location>
</feature>
<protein>
    <submittedName>
        <fullName evidence="3">Uncharacterized protein</fullName>
    </submittedName>
</protein>
<name>A0A068TSD5_COFCA</name>
<proteinExistence type="predicted"/>
<keyword evidence="4" id="KW-1185">Reference proteome</keyword>
<feature type="region of interest" description="Disordered" evidence="1">
    <location>
        <begin position="64"/>
        <end position="88"/>
    </location>
</feature>
<reference evidence="4" key="1">
    <citation type="journal article" date="2014" name="Science">
        <title>The coffee genome provides insight into the convergent evolution of caffeine biosynthesis.</title>
        <authorList>
            <person name="Denoeud F."/>
            <person name="Carretero-Paulet L."/>
            <person name="Dereeper A."/>
            <person name="Droc G."/>
            <person name="Guyot R."/>
            <person name="Pietrella M."/>
            <person name="Zheng C."/>
            <person name="Alberti A."/>
            <person name="Anthony F."/>
            <person name="Aprea G."/>
            <person name="Aury J.M."/>
            <person name="Bento P."/>
            <person name="Bernard M."/>
            <person name="Bocs S."/>
            <person name="Campa C."/>
            <person name="Cenci A."/>
            <person name="Combes M.C."/>
            <person name="Crouzillat D."/>
            <person name="Da Silva C."/>
            <person name="Daddiego L."/>
            <person name="De Bellis F."/>
            <person name="Dussert S."/>
            <person name="Garsmeur O."/>
            <person name="Gayraud T."/>
            <person name="Guignon V."/>
            <person name="Jahn K."/>
            <person name="Jamilloux V."/>
            <person name="Joet T."/>
            <person name="Labadie K."/>
            <person name="Lan T."/>
            <person name="Leclercq J."/>
            <person name="Lepelley M."/>
            <person name="Leroy T."/>
            <person name="Li L.T."/>
            <person name="Librado P."/>
            <person name="Lopez L."/>
            <person name="Munoz A."/>
            <person name="Noel B."/>
            <person name="Pallavicini A."/>
            <person name="Perrotta G."/>
            <person name="Poncet V."/>
            <person name="Pot D."/>
            <person name="Priyono X."/>
            <person name="Rigoreau M."/>
            <person name="Rouard M."/>
            <person name="Rozas J."/>
            <person name="Tranchant-Dubreuil C."/>
            <person name="VanBuren R."/>
            <person name="Zhang Q."/>
            <person name="Andrade A.C."/>
            <person name="Argout X."/>
            <person name="Bertrand B."/>
            <person name="de Kochko A."/>
            <person name="Graziosi G."/>
            <person name="Henry R.J."/>
            <person name="Jayarama X."/>
            <person name="Ming R."/>
            <person name="Nagai C."/>
            <person name="Rounsley S."/>
            <person name="Sankoff D."/>
            <person name="Giuliano G."/>
            <person name="Albert V.A."/>
            <person name="Wincker P."/>
            <person name="Lashermes P."/>
        </authorList>
    </citation>
    <scope>NUCLEOTIDE SEQUENCE [LARGE SCALE GENOMIC DNA]</scope>
    <source>
        <strain evidence="4">cv. DH200-94</strain>
    </source>
</reference>
<evidence type="ECO:0000313" key="4">
    <source>
        <dbReference type="Proteomes" id="UP000295252"/>
    </source>
</evidence>
<keyword evidence="2" id="KW-0732">Signal</keyword>
<dbReference type="EMBL" id="HG739086">
    <property type="protein sequence ID" value="CDO98243.1"/>
    <property type="molecule type" value="Genomic_DNA"/>
</dbReference>
<accession>A0A068TSD5</accession>
<organism evidence="3 4">
    <name type="scientific">Coffea canephora</name>
    <name type="common">Robusta coffee</name>
    <dbReference type="NCBI Taxonomy" id="49390"/>
    <lineage>
        <taxon>Eukaryota</taxon>
        <taxon>Viridiplantae</taxon>
        <taxon>Streptophyta</taxon>
        <taxon>Embryophyta</taxon>
        <taxon>Tracheophyta</taxon>
        <taxon>Spermatophyta</taxon>
        <taxon>Magnoliopsida</taxon>
        <taxon>eudicotyledons</taxon>
        <taxon>Gunneridae</taxon>
        <taxon>Pentapetalae</taxon>
        <taxon>asterids</taxon>
        <taxon>lamiids</taxon>
        <taxon>Gentianales</taxon>
        <taxon>Rubiaceae</taxon>
        <taxon>Ixoroideae</taxon>
        <taxon>Gardenieae complex</taxon>
        <taxon>Bertiereae - Coffeeae clade</taxon>
        <taxon>Coffeeae</taxon>
        <taxon>Coffea</taxon>
    </lineage>
</organism>